<reference evidence="4 5" key="1">
    <citation type="submission" date="2016-05" db="EMBL/GenBank/DDBJ databases">
        <title>Paenibacillus oryzae. sp. nov., isolated from the rice root.</title>
        <authorList>
            <person name="Zhang J."/>
            <person name="Zhang X."/>
        </authorList>
    </citation>
    <scope>NUCLEOTIDE SEQUENCE [LARGE SCALE GENOMIC DNA]</scope>
    <source>
        <strain evidence="4 5">1DrF-4</strain>
    </source>
</reference>
<dbReference type="InterPro" id="IPR001034">
    <property type="entry name" value="DeoR_HTH"/>
</dbReference>
<dbReference type="EMBL" id="LYPA01000030">
    <property type="protein sequence ID" value="OBR67944.1"/>
    <property type="molecule type" value="Genomic_DNA"/>
</dbReference>
<evidence type="ECO:0000313" key="4">
    <source>
        <dbReference type="EMBL" id="OBR67944.1"/>
    </source>
</evidence>
<dbReference type="Gene3D" id="1.10.10.10">
    <property type="entry name" value="Winged helix-like DNA-binding domain superfamily/Winged helix DNA-binding domain"/>
    <property type="match status" value="1"/>
</dbReference>
<dbReference type="RefSeq" id="WP_068679860.1">
    <property type="nucleotide sequence ID" value="NZ_LYPA01000030.1"/>
</dbReference>
<proteinExistence type="predicted"/>
<dbReference type="InterPro" id="IPR057727">
    <property type="entry name" value="WCX_dom"/>
</dbReference>
<keyword evidence="1" id="KW-0805">Transcription regulation</keyword>
<dbReference type="InterPro" id="IPR036390">
    <property type="entry name" value="WH_DNA-bd_sf"/>
</dbReference>
<dbReference type="GO" id="GO:0003700">
    <property type="term" value="F:DNA-binding transcription factor activity"/>
    <property type="evidence" value="ECO:0007669"/>
    <property type="project" value="InterPro"/>
</dbReference>
<protein>
    <recommendedName>
        <fullName evidence="3">HTH deoR-type domain-containing protein</fullName>
    </recommendedName>
</protein>
<evidence type="ECO:0000259" key="3">
    <source>
        <dbReference type="PROSITE" id="PS51000"/>
    </source>
</evidence>
<evidence type="ECO:0000256" key="2">
    <source>
        <dbReference type="ARBA" id="ARBA00023163"/>
    </source>
</evidence>
<organism evidence="4 5">
    <name type="scientific">Paenibacillus oryzae</name>
    <dbReference type="NCBI Taxonomy" id="1844972"/>
    <lineage>
        <taxon>Bacteria</taxon>
        <taxon>Bacillati</taxon>
        <taxon>Bacillota</taxon>
        <taxon>Bacilli</taxon>
        <taxon>Bacillales</taxon>
        <taxon>Paenibacillaceae</taxon>
        <taxon>Paenibacillus</taxon>
    </lineage>
</organism>
<dbReference type="PANTHER" id="PTHR34580:SF1">
    <property type="entry name" value="PROTEIN PAFC"/>
    <property type="match status" value="1"/>
</dbReference>
<sequence>MSASRLLSIVLFLQNEGKLSAQQLSERLEVSKRTILRDMEDLSSAGIPVYSERGPNGGWRLTEGYRTSLTGMHAGELAALLLSSHAGPINDLGRQGELESALQKLLAASTEAARASAAAARSKLHIDGAGWHDGKGLPQGQGQRLLSIIQEAVWEERRLRLTSLRNDEPVDRVVHPLGLVVKRGVWYLVAALETDEAPKHDDEAVLRTFRIERLVDAEAEKGACIIPQGFSLSEYWESSLKQFKERLPRIPGKVRVTKEALQLLEGDRYTEIGQVTSLLQEDWLEAQITFQSLDNARRLALSCGAGIEVLEPEELRMLVADEIRRATVLYW</sequence>
<dbReference type="Proteomes" id="UP000092024">
    <property type="component" value="Unassembled WGS sequence"/>
</dbReference>
<dbReference type="OrthoDB" id="9815009at2"/>
<dbReference type="Pfam" id="PF13280">
    <property type="entry name" value="WYL"/>
    <property type="match status" value="1"/>
</dbReference>
<comment type="caution">
    <text evidence="4">The sequence shown here is derived from an EMBL/GenBank/DDBJ whole genome shotgun (WGS) entry which is preliminary data.</text>
</comment>
<dbReference type="PROSITE" id="PS52050">
    <property type="entry name" value="WYL"/>
    <property type="match status" value="1"/>
</dbReference>
<dbReference type="InterPro" id="IPR026881">
    <property type="entry name" value="WYL_dom"/>
</dbReference>
<keyword evidence="5" id="KW-1185">Reference proteome</keyword>
<evidence type="ECO:0000256" key="1">
    <source>
        <dbReference type="ARBA" id="ARBA00023015"/>
    </source>
</evidence>
<accession>A0A1A5YQV0</accession>
<name>A0A1A5YQV0_9BACL</name>
<dbReference type="InterPro" id="IPR013196">
    <property type="entry name" value="HTH_11"/>
</dbReference>
<dbReference type="STRING" id="1844972.A7K91_18595"/>
<gene>
    <name evidence="4" type="ORF">A7K91_18595</name>
</gene>
<feature type="domain" description="HTH deoR-type" evidence="3">
    <location>
        <begin position="2"/>
        <end position="57"/>
    </location>
</feature>
<dbReference type="PROSITE" id="PS51000">
    <property type="entry name" value="HTH_DEOR_2"/>
    <property type="match status" value="1"/>
</dbReference>
<dbReference type="SUPFAM" id="SSF46785">
    <property type="entry name" value="Winged helix' DNA-binding domain"/>
    <property type="match status" value="1"/>
</dbReference>
<dbReference type="PANTHER" id="PTHR34580">
    <property type="match status" value="1"/>
</dbReference>
<dbReference type="Pfam" id="PF25583">
    <property type="entry name" value="WCX"/>
    <property type="match status" value="1"/>
</dbReference>
<dbReference type="InterPro" id="IPR036388">
    <property type="entry name" value="WH-like_DNA-bd_sf"/>
</dbReference>
<keyword evidence="2" id="KW-0804">Transcription</keyword>
<dbReference type="InterPro" id="IPR051534">
    <property type="entry name" value="CBASS_pafABC_assoc_protein"/>
</dbReference>
<evidence type="ECO:0000313" key="5">
    <source>
        <dbReference type="Proteomes" id="UP000092024"/>
    </source>
</evidence>
<dbReference type="Pfam" id="PF08279">
    <property type="entry name" value="HTH_11"/>
    <property type="match status" value="1"/>
</dbReference>
<dbReference type="AlphaFoldDB" id="A0A1A5YQV0"/>